<gene>
    <name evidence="2" type="ORF">SAY87_001057</name>
</gene>
<accession>A0AAN7GG90</accession>
<comment type="caution">
    <text evidence="2">The sequence shown here is derived from an EMBL/GenBank/DDBJ whole genome shotgun (WGS) entry which is preliminary data.</text>
</comment>
<dbReference type="EMBL" id="JAXIOK010000023">
    <property type="protein sequence ID" value="KAK4743056.1"/>
    <property type="molecule type" value="Genomic_DNA"/>
</dbReference>
<keyword evidence="1" id="KW-0472">Membrane</keyword>
<keyword evidence="1" id="KW-1133">Transmembrane helix</keyword>
<evidence type="ECO:0000313" key="2">
    <source>
        <dbReference type="EMBL" id="KAK4743056.1"/>
    </source>
</evidence>
<reference evidence="2 3" key="1">
    <citation type="journal article" date="2023" name="Hortic Res">
        <title>Pangenome of water caltrop reveals structural variations and asymmetric subgenome divergence after allopolyploidization.</title>
        <authorList>
            <person name="Zhang X."/>
            <person name="Chen Y."/>
            <person name="Wang L."/>
            <person name="Yuan Y."/>
            <person name="Fang M."/>
            <person name="Shi L."/>
            <person name="Lu R."/>
            <person name="Comes H.P."/>
            <person name="Ma Y."/>
            <person name="Chen Y."/>
            <person name="Huang G."/>
            <person name="Zhou Y."/>
            <person name="Zheng Z."/>
            <person name="Qiu Y."/>
        </authorList>
    </citation>
    <scope>NUCLEOTIDE SEQUENCE [LARGE SCALE GENOMIC DNA]</scope>
    <source>
        <tissue evidence="2">Roots</tissue>
    </source>
</reference>
<proteinExistence type="predicted"/>
<dbReference type="Proteomes" id="UP001345219">
    <property type="component" value="Chromosome 1"/>
</dbReference>
<keyword evidence="3" id="KW-1185">Reference proteome</keyword>
<evidence type="ECO:0000256" key="1">
    <source>
        <dbReference type="SAM" id="Phobius"/>
    </source>
</evidence>
<dbReference type="AlphaFoldDB" id="A0AAN7GG90"/>
<feature type="transmembrane region" description="Helical" evidence="1">
    <location>
        <begin position="12"/>
        <end position="30"/>
    </location>
</feature>
<name>A0AAN7GG90_9MYRT</name>
<protein>
    <submittedName>
        <fullName evidence="2">Uncharacterized protein</fullName>
    </submittedName>
</protein>
<organism evidence="2 3">
    <name type="scientific">Trapa incisa</name>
    <dbReference type="NCBI Taxonomy" id="236973"/>
    <lineage>
        <taxon>Eukaryota</taxon>
        <taxon>Viridiplantae</taxon>
        <taxon>Streptophyta</taxon>
        <taxon>Embryophyta</taxon>
        <taxon>Tracheophyta</taxon>
        <taxon>Spermatophyta</taxon>
        <taxon>Magnoliopsida</taxon>
        <taxon>eudicotyledons</taxon>
        <taxon>Gunneridae</taxon>
        <taxon>Pentapetalae</taxon>
        <taxon>rosids</taxon>
        <taxon>malvids</taxon>
        <taxon>Myrtales</taxon>
        <taxon>Lythraceae</taxon>
        <taxon>Trapa</taxon>
    </lineage>
</organism>
<keyword evidence="1" id="KW-0812">Transmembrane</keyword>
<evidence type="ECO:0000313" key="3">
    <source>
        <dbReference type="Proteomes" id="UP001345219"/>
    </source>
</evidence>
<feature type="transmembrane region" description="Helical" evidence="1">
    <location>
        <begin position="42"/>
        <end position="73"/>
    </location>
</feature>
<sequence length="124" mass="14267">MFHIFIIHINKPANIIAINMLSLLDLFILSSCDFSPVLSLRLSFFFFSLVYCFLNVHPVTLASMGLQAILFLLESDMETVKDNYLCIDFLCWHCTDNCQQILESTFWLIIFLACTIMKKQGTKG</sequence>